<gene>
    <name evidence="4" type="ORF">ASZ90_012752</name>
</gene>
<dbReference type="FunFam" id="3.40.50.720:FF:000080">
    <property type="entry name" value="Thiazole biosynthesis adenylyltransferase ThiF"/>
    <property type="match status" value="1"/>
</dbReference>
<comment type="caution">
    <text evidence="4">The sequence shown here is derived from an EMBL/GenBank/DDBJ whole genome shotgun (WGS) entry which is preliminary data.</text>
</comment>
<dbReference type="Pfam" id="PF00899">
    <property type="entry name" value="ThiF"/>
    <property type="match status" value="1"/>
</dbReference>
<evidence type="ECO:0000259" key="3">
    <source>
        <dbReference type="Pfam" id="PF00899"/>
    </source>
</evidence>
<dbReference type="InterPro" id="IPR000594">
    <property type="entry name" value="ThiF_NAD_FAD-bd"/>
</dbReference>
<organism evidence="4">
    <name type="scientific">hydrocarbon metagenome</name>
    <dbReference type="NCBI Taxonomy" id="938273"/>
    <lineage>
        <taxon>unclassified sequences</taxon>
        <taxon>metagenomes</taxon>
        <taxon>ecological metagenomes</taxon>
    </lineage>
</organism>
<dbReference type="EMBL" id="LNQE01001433">
    <property type="protein sequence ID" value="KUG17580.1"/>
    <property type="molecule type" value="Genomic_DNA"/>
</dbReference>
<dbReference type="PANTHER" id="PTHR10953:SF102">
    <property type="entry name" value="ADENYLYLTRANSFERASE AND SULFURTRANSFERASE MOCS3"/>
    <property type="match status" value="1"/>
</dbReference>
<keyword evidence="2" id="KW-0472">Membrane</keyword>
<dbReference type="SUPFAM" id="SSF69572">
    <property type="entry name" value="Activating enzymes of the ubiquitin-like proteins"/>
    <property type="match status" value="1"/>
</dbReference>
<dbReference type="GO" id="GO:0008641">
    <property type="term" value="F:ubiquitin-like modifier activating enzyme activity"/>
    <property type="evidence" value="ECO:0007669"/>
    <property type="project" value="InterPro"/>
</dbReference>
<keyword evidence="4" id="KW-0808">Transferase</keyword>
<reference evidence="4" key="1">
    <citation type="journal article" date="2015" name="Proc. Natl. Acad. Sci. U.S.A.">
        <title>Networks of energetic and metabolic interactions define dynamics in microbial communities.</title>
        <authorList>
            <person name="Embree M."/>
            <person name="Liu J.K."/>
            <person name="Al-Bassam M.M."/>
            <person name="Zengler K."/>
        </authorList>
    </citation>
    <scope>NUCLEOTIDE SEQUENCE</scope>
</reference>
<keyword evidence="4" id="KW-0548">Nucleotidyltransferase</keyword>
<dbReference type="Gene3D" id="3.40.50.720">
    <property type="entry name" value="NAD(P)-binding Rossmann-like Domain"/>
    <property type="match status" value="1"/>
</dbReference>
<feature type="domain" description="THIF-type NAD/FAD binding fold" evidence="3">
    <location>
        <begin position="10"/>
        <end position="235"/>
    </location>
</feature>
<proteinExistence type="inferred from homology"/>
<evidence type="ECO:0000256" key="2">
    <source>
        <dbReference type="SAM" id="Phobius"/>
    </source>
</evidence>
<keyword evidence="2" id="KW-1133">Transmembrane helix</keyword>
<evidence type="ECO:0000313" key="4">
    <source>
        <dbReference type="EMBL" id="KUG17580.1"/>
    </source>
</evidence>
<dbReference type="AlphaFoldDB" id="A0A0W8F9M1"/>
<dbReference type="CDD" id="cd00757">
    <property type="entry name" value="ThiF_MoeB_HesA_family"/>
    <property type="match status" value="1"/>
</dbReference>
<dbReference type="InterPro" id="IPR045886">
    <property type="entry name" value="ThiF/MoeB/HesA"/>
</dbReference>
<sequence length="241" mass="26161">MLSDAERERYSRQIRLFAEEGQERLKKKRVFIAGAGGLGSVISLYMAASGFGRIRIADCDSVDLSNLNRQILHGSLDLGRSKAQSALETLSDINPEGEIEALQEKISAENINALVQGCDMIMDAMDNFPARYLLNHAALERRIPLFHGAISGFQGQATTILPGRTACLRCIFPRAPPAQESPALGSTCGVIGSIQVNEAIKFALGRGELLKNRLLLWDGLSSTLEEVSCEKSMSCMECGSI</sequence>
<dbReference type="GO" id="GO:0005737">
    <property type="term" value="C:cytoplasm"/>
    <property type="evidence" value="ECO:0007669"/>
    <property type="project" value="TreeGrafter"/>
</dbReference>
<accession>A0A0W8F9M1</accession>
<evidence type="ECO:0000256" key="1">
    <source>
        <dbReference type="ARBA" id="ARBA00009919"/>
    </source>
</evidence>
<protein>
    <submittedName>
        <fullName evidence="4">Sulfur carrier protein adenylyltransferase thif</fullName>
    </submittedName>
</protein>
<keyword evidence="2" id="KW-0812">Transmembrane</keyword>
<dbReference type="GO" id="GO:0004792">
    <property type="term" value="F:thiosulfate-cyanide sulfurtransferase activity"/>
    <property type="evidence" value="ECO:0007669"/>
    <property type="project" value="TreeGrafter"/>
</dbReference>
<feature type="transmembrane region" description="Helical" evidence="2">
    <location>
        <begin position="30"/>
        <end position="48"/>
    </location>
</feature>
<name>A0A0W8F9M1_9ZZZZ</name>
<comment type="similarity">
    <text evidence="1">Belongs to the HesA/MoeB/ThiF family.</text>
</comment>
<dbReference type="GO" id="GO:0016779">
    <property type="term" value="F:nucleotidyltransferase activity"/>
    <property type="evidence" value="ECO:0007669"/>
    <property type="project" value="UniProtKB-KW"/>
</dbReference>
<dbReference type="PANTHER" id="PTHR10953">
    <property type="entry name" value="UBIQUITIN-ACTIVATING ENZYME E1"/>
    <property type="match status" value="1"/>
</dbReference>
<dbReference type="InterPro" id="IPR035985">
    <property type="entry name" value="Ubiquitin-activating_enz"/>
</dbReference>